<gene>
    <name evidence="2" type="ORF">E4U60_004941</name>
</gene>
<dbReference type="Proteomes" id="UP000706124">
    <property type="component" value="Unassembled WGS sequence"/>
</dbReference>
<sequence>MRLITALLPIFPTLVVANDHKSCACQSHKPGANNNVYDRDLTKWTCLNDFAGKADFDSGSGRCIAFNRQWLDGDRFENDCIWRGVVEGFYRYNPDGSVDKKSGLFFVSGASSKC</sequence>
<name>A0A9P7M862_9HYPO</name>
<evidence type="ECO:0000256" key="1">
    <source>
        <dbReference type="SAM" id="SignalP"/>
    </source>
</evidence>
<dbReference type="AlphaFoldDB" id="A0A9P7M862"/>
<evidence type="ECO:0000313" key="3">
    <source>
        <dbReference type="Proteomes" id="UP000706124"/>
    </source>
</evidence>
<organism evidence="2 3">
    <name type="scientific">Claviceps pazoutovae</name>
    <dbReference type="NCBI Taxonomy" id="1649127"/>
    <lineage>
        <taxon>Eukaryota</taxon>
        <taxon>Fungi</taxon>
        <taxon>Dikarya</taxon>
        <taxon>Ascomycota</taxon>
        <taxon>Pezizomycotina</taxon>
        <taxon>Sordariomycetes</taxon>
        <taxon>Hypocreomycetidae</taxon>
        <taxon>Hypocreales</taxon>
        <taxon>Clavicipitaceae</taxon>
        <taxon>Claviceps</taxon>
    </lineage>
</organism>
<feature type="chain" id="PRO_5040159581" evidence="1">
    <location>
        <begin position="18"/>
        <end position="114"/>
    </location>
</feature>
<comment type="caution">
    <text evidence="2">The sequence shown here is derived from an EMBL/GenBank/DDBJ whole genome shotgun (WGS) entry which is preliminary data.</text>
</comment>
<evidence type="ECO:0000313" key="2">
    <source>
        <dbReference type="EMBL" id="KAG5932835.1"/>
    </source>
</evidence>
<protein>
    <submittedName>
        <fullName evidence="2">Uncharacterized protein</fullName>
    </submittedName>
</protein>
<keyword evidence="1" id="KW-0732">Signal</keyword>
<proteinExistence type="predicted"/>
<accession>A0A9P7M862</accession>
<feature type="signal peptide" evidence="1">
    <location>
        <begin position="1"/>
        <end position="17"/>
    </location>
</feature>
<dbReference type="EMBL" id="SRPO01000418">
    <property type="protein sequence ID" value="KAG5932835.1"/>
    <property type="molecule type" value="Genomic_DNA"/>
</dbReference>
<dbReference type="OrthoDB" id="4944019at2759"/>
<reference evidence="2 3" key="1">
    <citation type="journal article" date="2020" name="bioRxiv">
        <title>Whole genome comparisons of ergot fungi reveals the divergence and evolution of species within the genus Claviceps are the result of varying mechanisms driving genome evolution and host range expansion.</title>
        <authorList>
            <person name="Wyka S.A."/>
            <person name="Mondo S.J."/>
            <person name="Liu M."/>
            <person name="Dettman J."/>
            <person name="Nalam V."/>
            <person name="Broders K.D."/>
        </authorList>
    </citation>
    <scope>NUCLEOTIDE SEQUENCE [LARGE SCALE GENOMIC DNA]</scope>
    <source>
        <strain evidence="2 3">CCC 1485</strain>
    </source>
</reference>
<keyword evidence="3" id="KW-1185">Reference proteome</keyword>